<sequence length="176" mass="20012">MQQNLMHATLKNPNIKKKAQSVLSSNKINELDSSAIFNAKFLGPNENLKPFLLSGQQQQQGMVPNQFVDVPELNHSLLLADLISRSVTGNKYKSAIDESLYSPQDIVLQRINEGIVQNEEDMQRNLSNLFLEVEVNTSSSWLGKMRNYVETAFQYIGVIKKEDMDDYVQDVKSLFQ</sequence>
<keyword evidence="2" id="KW-1185">Reference proteome</keyword>
<accession>A0AAV4PDG2</accession>
<gene>
    <name evidence="1" type="primary">AVEN_6331_1</name>
    <name evidence="1" type="ORF">CDAR_606311</name>
</gene>
<evidence type="ECO:0000313" key="2">
    <source>
        <dbReference type="Proteomes" id="UP001054837"/>
    </source>
</evidence>
<protein>
    <recommendedName>
        <fullName evidence="3">Vitellogenin</fullName>
    </recommendedName>
</protein>
<dbReference type="EMBL" id="BPLQ01002541">
    <property type="protein sequence ID" value="GIX93761.1"/>
    <property type="molecule type" value="Genomic_DNA"/>
</dbReference>
<evidence type="ECO:0008006" key="3">
    <source>
        <dbReference type="Google" id="ProtNLM"/>
    </source>
</evidence>
<evidence type="ECO:0000313" key="1">
    <source>
        <dbReference type="EMBL" id="GIX93761.1"/>
    </source>
</evidence>
<dbReference type="Proteomes" id="UP001054837">
    <property type="component" value="Unassembled WGS sequence"/>
</dbReference>
<reference evidence="1 2" key="1">
    <citation type="submission" date="2021-06" db="EMBL/GenBank/DDBJ databases">
        <title>Caerostris darwini draft genome.</title>
        <authorList>
            <person name="Kono N."/>
            <person name="Arakawa K."/>
        </authorList>
    </citation>
    <scope>NUCLEOTIDE SEQUENCE [LARGE SCALE GENOMIC DNA]</scope>
</reference>
<organism evidence="1 2">
    <name type="scientific">Caerostris darwini</name>
    <dbReference type="NCBI Taxonomy" id="1538125"/>
    <lineage>
        <taxon>Eukaryota</taxon>
        <taxon>Metazoa</taxon>
        <taxon>Ecdysozoa</taxon>
        <taxon>Arthropoda</taxon>
        <taxon>Chelicerata</taxon>
        <taxon>Arachnida</taxon>
        <taxon>Araneae</taxon>
        <taxon>Araneomorphae</taxon>
        <taxon>Entelegynae</taxon>
        <taxon>Araneoidea</taxon>
        <taxon>Araneidae</taxon>
        <taxon>Caerostris</taxon>
    </lineage>
</organism>
<name>A0AAV4PDG2_9ARAC</name>
<dbReference type="AlphaFoldDB" id="A0AAV4PDG2"/>
<proteinExistence type="predicted"/>
<comment type="caution">
    <text evidence="1">The sequence shown here is derived from an EMBL/GenBank/DDBJ whole genome shotgun (WGS) entry which is preliminary data.</text>
</comment>